<keyword evidence="9 18" id="KW-0418">Kinase</keyword>
<dbReference type="STRING" id="574650.SAMN04487966_101428"/>
<dbReference type="InterPro" id="IPR004358">
    <property type="entry name" value="Sig_transdc_His_kin-like_C"/>
</dbReference>
<dbReference type="InterPro" id="IPR005467">
    <property type="entry name" value="His_kinase_dom"/>
</dbReference>
<keyword evidence="5" id="KW-0597">Phosphoprotein</keyword>
<evidence type="ECO:0000256" key="3">
    <source>
        <dbReference type="ARBA" id="ARBA00012438"/>
    </source>
</evidence>
<evidence type="ECO:0000256" key="2">
    <source>
        <dbReference type="ARBA" id="ARBA00004651"/>
    </source>
</evidence>
<evidence type="ECO:0000256" key="7">
    <source>
        <dbReference type="ARBA" id="ARBA00022692"/>
    </source>
</evidence>
<evidence type="ECO:0000256" key="15">
    <source>
        <dbReference type="SAM" id="Phobius"/>
    </source>
</evidence>
<dbReference type="SMART" id="SM00304">
    <property type="entry name" value="HAMP"/>
    <property type="match status" value="1"/>
</dbReference>
<evidence type="ECO:0000256" key="8">
    <source>
        <dbReference type="ARBA" id="ARBA00022741"/>
    </source>
</evidence>
<feature type="transmembrane region" description="Helical" evidence="15">
    <location>
        <begin position="21"/>
        <end position="39"/>
    </location>
</feature>
<dbReference type="InterPro" id="IPR003660">
    <property type="entry name" value="HAMP_dom"/>
</dbReference>
<dbReference type="PRINTS" id="PR00344">
    <property type="entry name" value="BCTRLSENSOR"/>
</dbReference>
<dbReference type="InterPro" id="IPR036097">
    <property type="entry name" value="HisK_dim/P_sf"/>
</dbReference>
<dbReference type="GO" id="GO:0000155">
    <property type="term" value="F:phosphorelay sensor kinase activity"/>
    <property type="evidence" value="ECO:0007669"/>
    <property type="project" value="InterPro"/>
</dbReference>
<dbReference type="Pfam" id="PF00672">
    <property type="entry name" value="HAMP"/>
    <property type="match status" value="1"/>
</dbReference>
<keyword evidence="6" id="KW-0808">Transferase</keyword>
<keyword evidence="11 15" id="KW-1133">Transmembrane helix</keyword>
<dbReference type="InterPro" id="IPR003661">
    <property type="entry name" value="HisK_dim/P_dom"/>
</dbReference>
<dbReference type="Pfam" id="PF00512">
    <property type="entry name" value="HisKA"/>
    <property type="match status" value="1"/>
</dbReference>
<dbReference type="Gene3D" id="1.10.287.130">
    <property type="match status" value="1"/>
</dbReference>
<dbReference type="PANTHER" id="PTHR45528:SF1">
    <property type="entry name" value="SENSOR HISTIDINE KINASE CPXA"/>
    <property type="match status" value="1"/>
</dbReference>
<keyword evidence="8" id="KW-0547">Nucleotide-binding</keyword>
<dbReference type="PROSITE" id="PS50109">
    <property type="entry name" value="HIS_KIN"/>
    <property type="match status" value="1"/>
</dbReference>
<dbReference type="SUPFAM" id="SSF158472">
    <property type="entry name" value="HAMP domain-like"/>
    <property type="match status" value="1"/>
</dbReference>
<dbReference type="SUPFAM" id="SSF55874">
    <property type="entry name" value="ATPase domain of HSP90 chaperone/DNA topoisomerase II/histidine kinase"/>
    <property type="match status" value="1"/>
</dbReference>
<name>A0A1I7MF49_9MICC</name>
<evidence type="ECO:0000259" key="16">
    <source>
        <dbReference type="PROSITE" id="PS50109"/>
    </source>
</evidence>
<evidence type="ECO:0000256" key="14">
    <source>
        <dbReference type="ARBA" id="ARBA00035305"/>
    </source>
</evidence>
<keyword evidence="4" id="KW-1003">Cell membrane</keyword>
<accession>A0A1I7MF49</accession>
<protein>
    <recommendedName>
        <fullName evidence="14">Sensor histidine kinase MtrB</fullName>
        <ecNumber evidence="3">2.7.13.3</ecNumber>
    </recommendedName>
</protein>
<dbReference type="InterPro" id="IPR036890">
    <property type="entry name" value="HATPase_C_sf"/>
</dbReference>
<dbReference type="NCBIfam" id="NF040691">
    <property type="entry name" value="MtrAB_MtrB"/>
    <property type="match status" value="1"/>
</dbReference>
<dbReference type="RefSeq" id="WP_091693578.1">
    <property type="nucleotide sequence ID" value="NZ_FPCG01000001.1"/>
</dbReference>
<sequence>MRGQVRAARHRWRTSLQLRTVVITALLTLVSAAVLVLFLTQQITAGLFNARFDQVESEAVRGLTQVRSVFENADTTDEDSTASLVTRTLGSLAGDTGATITRNFQLVPLDRSQNLYVGQMSSGLPSDVIPTELNDAVRNGSGTYWQSVELPAGPDSSAPGLAFGTQVVLPPGNVYALYLVYDLSSDQATLDYMMRVMIVAGAMLVMLNMLIALYVTRSVVRPVGQAASTAESLSAGDLSVRMEVRGEDEMARLGSSFNQMADNIQDQITQLADLSQIQQRFVSDVSHELRTPLTTVAMAAEVLYDSRDDFDPVNRRSTELLYHQVERFQALLADLLEITRFDAGAATVAAEPTDLTELAADVVLTAQPLAAKAGSTIYLVPLGSDFVADVDPRRIERIVRNLVNNAIEHGEGRDVDVVVGSDEQTVSVAVRDYGIGMTTEQAEHVFDRFWRADPARARTTGGSGLGLSIATEDTRLHHGRLDAWGEPGAGSAFRLTVPRRRGQTVDHAPVALPPRFAPEERRLATDLDFVHPEETPVVMDRIREQSLQRFRPHPTPQDGES</sequence>
<dbReference type="FunFam" id="1.10.287.130:FF:000010">
    <property type="entry name" value="Two-component sensor histidine kinase"/>
    <property type="match status" value="1"/>
</dbReference>
<keyword evidence="12" id="KW-0902">Two-component regulatory system</keyword>
<dbReference type="AlphaFoldDB" id="A0A1I7MF49"/>
<dbReference type="PANTHER" id="PTHR45528">
    <property type="entry name" value="SENSOR HISTIDINE KINASE CPXA"/>
    <property type="match status" value="1"/>
</dbReference>
<dbReference type="InterPro" id="IPR047669">
    <property type="entry name" value="MtrAB_MtrB"/>
</dbReference>
<dbReference type="SMART" id="SM00388">
    <property type="entry name" value="HisKA"/>
    <property type="match status" value="1"/>
</dbReference>
<dbReference type="OrthoDB" id="9786919at2"/>
<feature type="domain" description="Histidine kinase" evidence="16">
    <location>
        <begin position="284"/>
        <end position="501"/>
    </location>
</feature>
<proteinExistence type="predicted"/>
<dbReference type="SMART" id="SM00387">
    <property type="entry name" value="HATPase_c"/>
    <property type="match status" value="1"/>
</dbReference>
<reference evidence="18 19" key="1">
    <citation type="submission" date="2016-10" db="EMBL/GenBank/DDBJ databases">
        <authorList>
            <person name="de Groot N.N."/>
        </authorList>
    </citation>
    <scope>NUCLEOTIDE SEQUENCE [LARGE SCALE GENOMIC DNA]</scope>
    <source>
        <strain evidence="18 19">CGMCC 1.7054</strain>
    </source>
</reference>
<comment type="subcellular location">
    <subcellularLocation>
        <location evidence="2">Cell membrane</location>
        <topology evidence="2">Multi-pass membrane protein</topology>
    </subcellularLocation>
</comment>
<keyword evidence="10" id="KW-0067">ATP-binding</keyword>
<evidence type="ECO:0000256" key="4">
    <source>
        <dbReference type="ARBA" id="ARBA00022475"/>
    </source>
</evidence>
<feature type="domain" description="HAMP" evidence="17">
    <location>
        <begin position="217"/>
        <end position="269"/>
    </location>
</feature>
<dbReference type="Gene3D" id="3.30.565.10">
    <property type="entry name" value="Histidine kinase-like ATPase, C-terminal domain"/>
    <property type="match status" value="1"/>
</dbReference>
<evidence type="ECO:0000313" key="18">
    <source>
        <dbReference type="EMBL" id="SFV20529.1"/>
    </source>
</evidence>
<keyword evidence="13 15" id="KW-0472">Membrane</keyword>
<organism evidence="18 19">
    <name type="scientific">Micrococcus terreus</name>
    <dbReference type="NCBI Taxonomy" id="574650"/>
    <lineage>
        <taxon>Bacteria</taxon>
        <taxon>Bacillati</taxon>
        <taxon>Actinomycetota</taxon>
        <taxon>Actinomycetes</taxon>
        <taxon>Micrococcales</taxon>
        <taxon>Micrococcaceae</taxon>
        <taxon>Micrococcus</taxon>
    </lineage>
</organism>
<evidence type="ECO:0000259" key="17">
    <source>
        <dbReference type="PROSITE" id="PS50885"/>
    </source>
</evidence>
<evidence type="ECO:0000256" key="1">
    <source>
        <dbReference type="ARBA" id="ARBA00000085"/>
    </source>
</evidence>
<evidence type="ECO:0000256" key="5">
    <source>
        <dbReference type="ARBA" id="ARBA00022553"/>
    </source>
</evidence>
<dbReference type="CDD" id="cd06225">
    <property type="entry name" value="HAMP"/>
    <property type="match status" value="1"/>
</dbReference>
<dbReference type="Gene3D" id="6.10.340.10">
    <property type="match status" value="1"/>
</dbReference>
<evidence type="ECO:0000256" key="9">
    <source>
        <dbReference type="ARBA" id="ARBA00022777"/>
    </source>
</evidence>
<evidence type="ECO:0000256" key="11">
    <source>
        <dbReference type="ARBA" id="ARBA00022989"/>
    </source>
</evidence>
<evidence type="ECO:0000256" key="12">
    <source>
        <dbReference type="ARBA" id="ARBA00023012"/>
    </source>
</evidence>
<dbReference type="Proteomes" id="UP000198881">
    <property type="component" value="Unassembled WGS sequence"/>
</dbReference>
<dbReference type="EC" id="2.7.13.3" evidence="3"/>
<evidence type="ECO:0000313" key="19">
    <source>
        <dbReference type="Proteomes" id="UP000198881"/>
    </source>
</evidence>
<dbReference type="GO" id="GO:0005886">
    <property type="term" value="C:plasma membrane"/>
    <property type="evidence" value="ECO:0007669"/>
    <property type="project" value="UniProtKB-SubCell"/>
</dbReference>
<evidence type="ECO:0000256" key="13">
    <source>
        <dbReference type="ARBA" id="ARBA00023136"/>
    </source>
</evidence>
<dbReference type="EMBL" id="FPCG01000001">
    <property type="protein sequence ID" value="SFV20529.1"/>
    <property type="molecule type" value="Genomic_DNA"/>
</dbReference>
<dbReference type="GO" id="GO:0005524">
    <property type="term" value="F:ATP binding"/>
    <property type="evidence" value="ECO:0007669"/>
    <property type="project" value="UniProtKB-KW"/>
</dbReference>
<keyword evidence="7 15" id="KW-0812">Transmembrane</keyword>
<evidence type="ECO:0000256" key="10">
    <source>
        <dbReference type="ARBA" id="ARBA00022840"/>
    </source>
</evidence>
<dbReference type="FunFam" id="3.30.565.10:FF:000013">
    <property type="entry name" value="Two-component sensor histidine kinase"/>
    <property type="match status" value="1"/>
</dbReference>
<gene>
    <name evidence="18" type="ORF">SAMN04487966_101428</name>
</gene>
<dbReference type="CDD" id="cd00082">
    <property type="entry name" value="HisKA"/>
    <property type="match status" value="1"/>
</dbReference>
<feature type="transmembrane region" description="Helical" evidence="15">
    <location>
        <begin position="192"/>
        <end position="215"/>
    </location>
</feature>
<dbReference type="Pfam" id="PF02518">
    <property type="entry name" value="HATPase_c"/>
    <property type="match status" value="1"/>
</dbReference>
<dbReference type="PROSITE" id="PS50885">
    <property type="entry name" value="HAMP"/>
    <property type="match status" value="1"/>
</dbReference>
<dbReference type="InterPro" id="IPR003594">
    <property type="entry name" value="HATPase_dom"/>
</dbReference>
<keyword evidence="19" id="KW-1185">Reference proteome</keyword>
<comment type="catalytic activity">
    <reaction evidence="1">
        <text>ATP + protein L-histidine = ADP + protein N-phospho-L-histidine.</text>
        <dbReference type="EC" id="2.7.13.3"/>
    </reaction>
</comment>
<dbReference type="SUPFAM" id="SSF47384">
    <property type="entry name" value="Homodimeric domain of signal transducing histidine kinase"/>
    <property type="match status" value="1"/>
</dbReference>
<dbReference type="InterPro" id="IPR050398">
    <property type="entry name" value="HssS/ArlS-like"/>
</dbReference>
<evidence type="ECO:0000256" key="6">
    <source>
        <dbReference type="ARBA" id="ARBA00022679"/>
    </source>
</evidence>